<dbReference type="GO" id="GO:1901359">
    <property type="term" value="F:tungstate binding"/>
    <property type="evidence" value="ECO:0007669"/>
    <property type="project" value="UniProtKB-ARBA"/>
</dbReference>
<dbReference type="SUPFAM" id="SSF53850">
    <property type="entry name" value="Periplasmic binding protein-like II"/>
    <property type="match status" value="1"/>
</dbReference>
<evidence type="ECO:0000313" key="6">
    <source>
        <dbReference type="EMBL" id="EGL83548.1"/>
    </source>
</evidence>
<name>F5L546_CALTT</name>
<dbReference type="Proteomes" id="UP000010716">
    <property type="component" value="Unassembled WGS sequence"/>
</dbReference>
<dbReference type="FunFam" id="3.40.190.10:FF:000035">
    <property type="entry name" value="Molybdate ABC transporter substrate-binding protein"/>
    <property type="match status" value="1"/>
</dbReference>
<gene>
    <name evidence="6" type="ORF">CathTA2_0909</name>
</gene>
<dbReference type="InterPro" id="IPR050682">
    <property type="entry name" value="ModA/WtpA"/>
</dbReference>
<evidence type="ECO:0000256" key="4">
    <source>
        <dbReference type="ARBA" id="ARBA00022729"/>
    </source>
</evidence>
<organism evidence="6 7">
    <name type="scientific">Caldalkalibacillus thermarum (strain TA2.A1)</name>
    <dbReference type="NCBI Taxonomy" id="986075"/>
    <lineage>
        <taxon>Bacteria</taxon>
        <taxon>Bacillati</taxon>
        <taxon>Bacillota</taxon>
        <taxon>Bacilli</taxon>
        <taxon>Bacillales</taxon>
        <taxon>Bacillaceae</taxon>
        <taxon>Caldalkalibacillus</taxon>
    </lineage>
</organism>
<sequence length="255" mass="28073">MKPLYLIGFVGLLGIILFTGCAEDQPDEQALTVAAASDLYHVFSELGEAFTEETGIQVRFTFGATGQLTQQIRHGAPFDLFAAADETYIDQLLEAGFIETGSKEVYALGQIGLIFAEDQFPEMSVERLVSPHIERIAIANPEHAPYGRKAKEILQELGVWDHVQEKIVYADSVRQALQVVETGNAEVGLVAAAIAQHSPLSFELIETDEPLVQALGIVKASKRKEEARLFSDFILSPKGQEMLINYGFKSPRPQH</sequence>
<dbReference type="AlphaFoldDB" id="F5L546"/>
<dbReference type="GO" id="GO:0015689">
    <property type="term" value="P:molybdate ion transport"/>
    <property type="evidence" value="ECO:0007669"/>
    <property type="project" value="InterPro"/>
</dbReference>
<evidence type="ECO:0000313" key="7">
    <source>
        <dbReference type="Proteomes" id="UP000010716"/>
    </source>
</evidence>
<evidence type="ECO:0000256" key="1">
    <source>
        <dbReference type="ARBA" id="ARBA00009175"/>
    </source>
</evidence>
<protein>
    <submittedName>
        <fullName evidence="6">Molybdenum ABC transporter, periplasmic molybdate-binding protein</fullName>
    </submittedName>
</protein>
<feature type="binding site" evidence="5">
    <location>
        <position position="65"/>
    </location>
    <ligand>
        <name>molybdate</name>
        <dbReference type="ChEBI" id="CHEBI:36264"/>
    </ligand>
</feature>
<dbReference type="Pfam" id="PF13531">
    <property type="entry name" value="SBP_bac_11"/>
    <property type="match status" value="1"/>
</dbReference>
<dbReference type="PIRSF" id="PIRSF004846">
    <property type="entry name" value="ModA"/>
    <property type="match status" value="1"/>
</dbReference>
<evidence type="ECO:0000256" key="3">
    <source>
        <dbReference type="ARBA" id="ARBA00022723"/>
    </source>
</evidence>
<dbReference type="RefSeq" id="WP_007503533.1">
    <property type="nucleotide sequence ID" value="NZ_AFCE01000098.1"/>
</dbReference>
<dbReference type="GO" id="GO:0046872">
    <property type="term" value="F:metal ion binding"/>
    <property type="evidence" value="ECO:0007669"/>
    <property type="project" value="UniProtKB-KW"/>
</dbReference>
<accession>F5L546</accession>
<dbReference type="NCBIfam" id="TIGR01256">
    <property type="entry name" value="modA"/>
    <property type="match status" value="1"/>
</dbReference>
<evidence type="ECO:0000256" key="5">
    <source>
        <dbReference type="PIRSR" id="PIRSR004846-1"/>
    </source>
</evidence>
<keyword evidence="4" id="KW-0732">Signal</keyword>
<evidence type="ECO:0000256" key="2">
    <source>
        <dbReference type="ARBA" id="ARBA00022505"/>
    </source>
</evidence>
<dbReference type="CDD" id="cd13539">
    <property type="entry name" value="PBP2_AvModA"/>
    <property type="match status" value="1"/>
</dbReference>
<comment type="similarity">
    <text evidence="1">Belongs to the bacterial solute-binding protein ModA family.</text>
</comment>
<proteinExistence type="inferred from homology"/>
<reference evidence="6 7" key="1">
    <citation type="journal article" date="2011" name="J. Bacteriol.">
        <title>Draft genome sequence of the thermoalkaliphilic Caldalkalibacillus thermarum strain TA2.A1.</title>
        <authorList>
            <person name="Kalamorz F."/>
            <person name="Keis S."/>
            <person name="McMillan D.G."/>
            <person name="Olsson K."/>
            <person name="Stanton J.A."/>
            <person name="Stockwell P."/>
            <person name="Black M.A."/>
            <person name="Klingeman D.M."/>
            <person name="Land M.L."/>
            <person name="Han C.S."/>
            <person name="Martin S.L."/>
            <person name="Becher S.A."/>
            <person name="Peddie C.J."/>
            <person name="Morgan H.W."/>
            <person name="Matthies D."/>
            <person name="Preiss L."/>
            <person name="Meier T."/>
            <person name="Brown S.D."/>
            <person name="Cook G.M."/>
        </authorList>
    </citation>
    <scope>NUCLEOTIDE SEQUENCE [LARGE SCALE GENOMIC DNA]</scope>
    <source>
        <strain evidence="6 7">TA2.A1</strain>
    </source>
</reference>
<dbReference type="EMBL" id="AFCE01000098">
    <property type="protein sequence ID" value="EGL83548.1"/>
    <property type="molecule type" value="Genomic_DNA"/>
</dbReference>
<dbReference type="OrthoDB" id="9785015at2"/>
<dbReference type="InterPro" id="IPR044084">
    <property type="entry name" value="AvModA-like_subst-bd"/>
</dbReference>
<dbReference type="PANTHER" id="PTHR30632:SF14">
    <property type="entry name" value="TUNGSTATE_MOLYBDATE_CHROMATE-BINDING PROTEIN MODA"/>
    <property type="match status" value="1"/>
</dbReference>
<comment type="caution">
    <text evidence="6">The sequence shown here is derived from an EMBL/GenBank/DDBJ whole genome shotgun (WGS) entry which is preliminary data.</text>
</comment>
<dbReference type="GO" id="GO:0030973">
    <property type="term" value="F:molybdate ion binding"/>
    <property type="evidence" value="ECO:0007669"/>
    <property type="project" value="InterPro"/>
</dbReference>
<dbReference type="InterPro" id="IPR005950">
    <property type="entry name" value="ModA"/>
</dbReference>
<keyword evidence="3 5" id="KW-0479">Metal-binding</keyword>
<dbReference type="PROSITE" id="PS51257">
    <property type="entry name" value="PROKAR_LIPOPROTEIN"/>
    <property type="match status" value="1"/>
</dbReference>
<dbReference type="eggNOG" id="COG0725">
    <property type="taxonomic scope" value="Bacteria"/>
</dbReference>
<keyword evidence="2 5" id="KW-0500">Molybdenum</keyword>
<feature type="binding site" evidence="5">
    <location>
        <position position="173"/>
    </location>
    <ligand>
        <name>molybdate</name>
        <dbReference type="ChEBI" id="CHEBI:36264"/>
    </ligand>
</feature>
<dbReference type="PANTHER" id="PTHR30632">
    <property type="entry name" value="MOLYBDATE-BINDING PERIPLASMIC PROTEIN"/>
    <property type="match status" value="1"/>
</dbReference>
<dbReference type="Gene3D" id="3.40.190.10">
    <property type="entry name" value="Periplasmic binding protein-like II"/>
    <property type="match status" value="2"/>
</dbReference>